<evidence type="ECO:0000256" key="3">
    <source>
        <dbReference type="ARBA" id="ARBA00022692"/>
    </source>
</evidence>
<organism evidence="7 8">
    <name type="scientific">Agromyces intestinalis</name>
    <dbReference type="NCBI Taxonomy" id="2592652"/>
    <lineage>
        <taxon>Bacteria</taxon>
        <taxon>Bacillati</taxon>
        <taxon>Actinomycetota</taxon>
        <taxon>Actinomycetes</taxon>
        <taxon>Micrococcales</taxon>
        <taxon>Microbacteriaceae</taxon>
        <taxon>Agromyces</taxon>
    </lineage>
</organism>
<evidence type="ECO:0000313" key="7">
    <source>
        <dbReference type="EMBL" id="QEO13533.1"/>
    </source>
</evidence>
<keyword evidence="5 6" id="KW-0472">Membrane</keyword>
<sequence length="432" mass="44783">MIRERLRHLGGHALVRRSALFSLSIGAATIVGVFTIPVLVGVLGASTWGVLAVLQALAAFFGFLIAFGWGATGPAHVAGLPAEERRQFYWDSVVTRGILFVLLVPVAVLIGSAITSLPVLTVTLAILAYTLPGAGAGWYFVGTNQPGRMFLLDSLPPIAGTVAGLIAVIAVPSLDMFLVAMVACEAIGFAVATIVVLASTHGPVRWWLGASRLFGAYRGQVPGMASSVAASFYTSAPAVIVQMFAPREVPVYAIADRLFRYAVLVLAPILQSIQSWVPEAGRTEAVARSRQVVWLSVGIGVVGMAGLIGFAPLVSNWLTHGEAIVPWVLAILIGIAFAGEAVSQVTGLSSLVALGAARYLAASSVVCAIAGSTGILLLTPFWGAVGAFLAIACASVVLALFRARRTLSLAAAAQALAEAGSAARREERESDA</sequence>
<feature type="transmembrane region" description="Helical" evidence="6">
    <location>
        <begin position="48"/>
        <end position="72"/>
    </location>
</feature>
<feature type="transmembrane region" description="Helical" evidence="6">
    <location>
        <begin position="120"/>
        <end position="141"/>
    </location>
</feature>
<evidence type="ECO:0000256" key="1">
    <source>
        <dbReference type="ARBA" id="ARBA00004651"/>
    </source>
</evidence>
<keyword evidence="4 6" id="KW-1133">Transmembrane helix</keyword>
<gene>
    <name evidence="7" type="ORF">FLP10_03210</name>
</gene>
<feature type="transmembrane region" description="Helical" evidence="6">
    <location>
        <begin position="351"/>
        <end position="375"/>
    </location>
</feature>
<feature type="transmembrane region" description="Helical" evidence="6">
    <location>
        <begin position="20"/>
        <end position="42"/>
    </location>
</feature>
<feature type="transmembrane region" description="Helical" evidence="6">
    <location>
        <begin position="323"/>
        <end position="339"/>
    </location>
</feature>
<dbReference type="RefSeq" id="WP_149159556.1">
    <property type="nucleotide sequence ID" value="NZ_CP043505.1"/>
</dbReference>
<keyword evidence="2" id="KW-1003">Cell membrane</keyword>
<evidence type="ECO:0000256" key="6">
    <source>
        <dbReference type="SAM" id="Phobius"/>
    </source>
</evidence>
<dbReference type="PANTHER" id="PTHR30250">
    <property type="entry name" value="PST FAMILY PREDICTED COLANIC ACID TRANSPORTER"/>
    <property type="match status" value="1"/>
</dbReference>
<dbReference type="GO" id="GO:0005886">
    <property type="term" value="C:plasma membrane"/>
    <property type="evidence" value="ECO:0007669"/>
    <property type="project" value="UniProtKB-SubCell"/>
</dbReference>
<accession>A0A5C1YBS4</accession>
<evidence type="ECO:0000256" key="4">
    <source>
        <dbReference type="ARBA" id="ARBA00022989"/>
    </source>
</evidence>
<feature type="transmembrane region" description="Helical" evidence="6">
    <location>
        <begin position="292"/>
        <end position="311"/>
    </location>
</feature>
<name>A0A5C1YBS4_9MICO</name>
<dbReference type="Proteomes" id="UP000324678">
    <property type="component" value="Chromosome"/>
</dbReference>
<dbReference type="OrthoDB" id="3733304at2"/>
<comment type="subcellular location">
    <subcellularLocation>
        <location evidence="1">Cell membrane</location>
        <topology evidence="1">Multi-pass membrane protein</topology>
    </subcellularLocation>
</comment>
<keyword evidence="8" id="KW-1185">Reference proteome</keyword>
<feature type="transmembrane region" description="Helical" evidence="6">
    <location>
        <begin position="150"/>
        <end position="171"/>
    </location>
</feature>
<evidence type="ECO:0008006" key="9">
    <source>
        <dbReference type="Google" id="ProtNLM"/>
    </source>
</evidence>
<dbReference type="EMBL" id="CP043505">
    <property type="protein sequence ID" value="QEO13533.1"/>
    <property type="molecule type" value="Genomic_DNA"/>
</dbReference>
<dbReference type="InterPro" id="IPR050833">
    <property type="entry name" value="Poly_Biosynth_Transport"/>
</dbReference>
<proteinExistence type="predicted"/>
<keyword evidence="3 6" id="KW-0812">Transmembrane</keyword>
<dbReference type="PANTHER" id="PTHR30250:SF11">
    <property type="entry name" value="O-ANTIGEN TRANSPORTER-RELATED"/>
    <property type="match status" value="1"/>
</dbReference>
<feature type="transmembrane region" description="Helical" evidence="6">
    <location>
        <begin position="381"/>
        <end position="401"/>
    </location>
</feature>
<dbReference type="KEGG" id="ail:FLP10_03210"/>
<dbReference type="AlphaFoldDB" id="A0A5C1YBS4"/>
<evidence type="ECO:0000256" key="2">
    <source>
        <dbReference type="ARBA" id="ARBA00022475"/>
    </source>
</evidence>
<feature type="transmembrane region" description="Helical" evidence="6">
    <location>
        <begin position="177"/>
        <end position="200"/>
    </location>
</feature>
<evidence type="ECO:0000256" key="5">
    <source>
        <dbReference type="ARBA" id="ARBA00023136"/>
    </source>
</evidence>
<evidence type="ECO:0000313" key="8">
    <source>
        <dbReference type="Proteomes" id="UP000324678"/>
    </source>
</evidence>
<feature type="transmembrane region" description="Helical" evidence="6">
    <location>
        <begin position="93"/>
        <end position="114"/>
    </location>
</feature>
<protein>
    <recommendedName>
        <fullName evidence="9">Lipopolysaccharide biosynthesis protein</fullName>
    </recommendedName>
</protein>
<reference evidence="7 8" key="1">
    <citation type="submission" date="2019-09" db="EMBL/GenBank/DDBJ databases">
        <title>Genome sequencing of strain KACC 19306.</title>
        <authorList>
            <person name="Heo J."/>
            <person name="Kim S.-J."/>
            <person name="Kim J.-S."/>
            <person name="Hong S.-B."/>
            <person name="Kwon S.-W."/>
        </authorList>
    </citation>
    <scope>NUCLEOTIDE SEQUENCE [LARGE SCALE GENOMIC DNA]</scope>
    <source>
        <strain evidence="7 8">KACC 19306</strain>
    </source>
</reference>